<gene>
    <name evidence="7" type="ORF">Z518_08086</name>
</gene>
<evidence type="ECO:0000256" key="4">
    <source>
        <dbReference type="ARBA" id="ARBA00023163"/>
    </source>
</evidence>
<proteinExistence type="predicted"/>
<dbReference type="RefSeq" id="XP_013269283.1">
    <property type="nucleotide sequence ID" value="XM_013413829.1"/>
</dbReference>
<dbReference type="CDD" id="cd00067">
    <property type="entry name" value="GAL4"/>
    <property type="match status" value="1"/>
</dbReference>
<keyword evidence="2" id="KW-0805">Transcription regulation</keyword>
<accession>A0A0D2FJM5</accession>
<dbReference type="OrthoDB" id="288726at2759"/>
<comment type="subcellular location">
    <subcellularLocation>
        <location evidence="1">Nucleus</location>
    </subcellularLocation>
</comment>
<evidence type="ECO:0000256" key="3">
    <source>
        <dbReference type="ARBA" id="ARBA00023125"/>
    </source>
</evidence>
<dbReference type="InterPro" id="IPR036864">
    <property type="entry name" value="Zn2-C6_fun-type_DNA-bd_sf"/>
</dbReference>
<dbReference type="PANTHER" id="PTHR37534:SF7">
    <property type="entry name" value="TRANSCRIPTIONAL ACTIVATOR PROTEIN UGA3"/>
    <property type="match status" value="1"/>
</dbReference>
<evidence type="ECO:0000313" key="8">
    <source>
        <dbReference type="Proteomes" id="UP000053617"/>
    </source>
</evidence>
<dbReference type="EMBL" id="KN847480">
    <property type="protein sequence ID" value="KIX02147.1"/>
    <property type="molecule type" value="Genomic_DNA"/>
</dbReference>
<dbReference type="AlphaFoldDB" id="A0A0D2FJM5"/>
<dbReference type="Gene3D" id="4.10.240.10">
    <property type="entry name" value="Zn(2)-C6 fungal-type DNA-binding domain"/>
    <property type="match status" value="1"/>
</dbReference>
<dbReference type="GO" id="GO:0000981">
    <property type="term" value="F:DNA-binding transcription factor activity, RNA polymerase II-specific"/>
    <property type="evidence" value="ECO:0007669"/>
    <property type="project" value="InterPro"/>
</dbReference>
<dbReference type="GO" id="GO:0000976">
    <property type="term" value="F:transcription cis-regulatory region binding"/>
    <property type="evidence" value="ECO:0007669"/>
    <property type="project" value="TreeGrafter"/>
</dbReference>
<dbReference type="PANTHER" id="PTHR37534">
    <property type="entry name" value="TRANSCRIPTIONAL ACTIVATOR PROTEIN UGA3"/>
    <property type="match status" value="1"/>
</dbReference>
<dbReference type="Proteomes" id="UP000053617">
    <property type="component" value="Unassembled WGS sequence"/>
</dbReference>
<name>A0A0D2FJM5_9EURO</name>
<evidence type="ECO:0000256" key="1">
    <source>
        <dbReference type="ARBA" id="ARBA00004123"/>
    </source>
</evidence>
<dbReference type="HOGENOM" id="CLU_028414_1_0_1"/>
<reference evidence="7 8" key="1">
    <citation type="submission" date="2015-01" db="EMBL/GenBank/DDBJ databases">
        <title>The Genome Sequence of Rhinocladiella mackenzie CBS 650.93.</title>
        <authorList>
            <consortium name="The Broad Institute Genomics Platform"/>
            <person name="Cuomo C."/>
            <person name="de Hoog S."/>
            <person name="Gorbushina A."/>
            <person name="Stielow B."/>
            <person name="Teixiera M."/>
            <person name="Abouelleil A."/>
            <person name="Chapman S.B."/>
            <person name="Priest M."/>
            <person name="Young S.K."/>
            <person name="Wortman J."/>
            <person name="Nusbaum C."/>
            <person name="Birren B."/>
        </authorList>
    </citation>
    <scope>NUCLEOTIDE SEQUENCE [LARGE SCALE GENOMIC DNA]</scope>
    <source>
        <strain evidence="7 8">CBS 650.93</strain>
    </source>
</reference>
<evidence type="ECO:0000313" key="7">
    <source>
        <dbReference type="EMBL" id="KIX02147.1"/>
    </source>
</evidence>
<feature type="domain" description="Zn(2)-C6 fungal-type" evidence="6">
    <location>
        <begin position="18"/>
        <end position="48"/>
    </location>
</feature>
<organism evidence="7 8">
    <name type="scientific">Rhinocladiella mackenziei CBS 650.93</name>
    <dbReference type="NCBI Taxonomy" id="1442369"/>
    <lineage>
        <taxon>Eukaryota</taxon>
        <taxon>Fungi</taxon>
        <taxon>Dikarya</taxon>
        <taxon>Ascomycota</taxon>
        <taxon>Pezizomycotina</taxon>
        <taxon>Eurotiomycetes</taxon>
        <taxon>Chaetothyriomycetidae</taxon>
        <taxon>Chaetothyriales</taxon>
        <taxon>Herpotrichiellaceae</taxon>
        <taxon>Rhinocladiella</taxon>
    </lineage>
</organism>
<keyword evidence="3" id="KW-0238">DNA-binding</keyword>
<evidence type="ECO:0000256" key="5">
    <source>
        <dbReference type="ARBA" id="ARBA00023242"/>
    </source>
</evidence>
<keyword evidence="8" id="KW-1185">Reference proteome</keyword>
<sequence length="553" mass="61571">MTDSRSYAALPQKRSRKGCNECRRRHWKCNEAKPSCGYCQSVGRPCVYSRQFSWGGRPFKKSRFGKCLDSGATAISIASTATSKDFVYGVPSIPVYNESRCQESAIITTPNVIRSDLQTSGSQIPKFTATGVEPIGRNDLDEPSSSLMPTPELHILSIAPSVPPHLSSLFDYFIHGMTVSISCHKGIQDNICSNIVPMALQVPHLMSAVFALAAAHRPSSDLSQENCQFELMRGRSLKQLRSALNYFDPSANDQVLATMLILCMAEIISPTSSMPSWRLHLQGASALLAQRHNTGDETGHSSTSLFLRRKYQALQAIALACGSRSYAGNISLSPSCGADARIDDLAGYSTHLLPIFKGINDLERAREEQISNFVYDDPPDPPHFDCSSPIEHQSHLLFDRVRALLATRKMVKTIQNAELPWAVYHDLYLLDEAYHHMAILQIFRRGALCVPRRLIEESKQRILMCLSSMTYQASPCPGVAALPPLFAAGCLCSNPSDREMIRRLLKTLWMNFGMGNVRACQTLLERLWKQQDQIQASSDPFVVQEWQGKIHYP</sequence>
<dbReference type="GeneID" id="25296157"/>
<dbReference type="PROSITE" id="PS00463">
    <property type="entry name" value="ZN2_CY6_FUNGAL_1"/>
    <property type="match status" value="1"/>
</dbReference>
<dbReference type="Pfam" id="PF00172">
    <property type="entry name" value="Zn_clus"/>
    <property type="match status" value="1"/>
</dbReference>
<protein>
    <recommendedName>
        <fullName evidence="6">Zn(2)-C6 fungal-type domain-containing protein</fullName>
    </recommendedName>
</protein>
<dbReference type="PROSITE" id="PS50048">
    <property type="entry name" value="ZN2_CY6_FUNGAL_2"/>
    <property type="match status" value="1"/>
</dbReference>
<dbReference type="InterPro" id="IPR001138">
    <property type="entry name" value="Zn2Cys6_DnaBD"/>
</dbReference>
<evidence type="ECO:0000256" key="2">
    <source>
        <dbReference type="ARBA" id="ARBA00023015"/>
    </source>
</evidence>
<dbReference type="SUPFAM" id="SSF57701">
    <property type="entry name" value="Zn2/Cys6 DNA-binding domain"/>
    <property type="match status" value="1"/>
</dbReference>
<keyword evidence="5" id="KW-0539">Nucleus</keyword>
<dbReference type="SMART" id="SM00066">
    <property type="entry name" value="GAL4"/>
    <property type="match status" value="1"/>
</dbReference>
<evidence type="ECO:0000259" key="6">
    <source>
        <dbReference type="PROSITE" id="PS50048"/>
    </source>
</evidence>
<dbReference type="Pfam" id="PF11951">
    <property type="entry name" value="Fungal_trans_2"/>
    <property type="match status" value="1"/>
</dbReference>
<dbReference type="InterPro" id="IPR021858">
    <property type="entry name" value="Fun_TF"/>
</dbReference>
<dbReference type="VEuPathDB" id="FungiDB:Z518_08086"/>
<dbReference type="GO" id="GO:0005634">
    <property type="term" value="C:nucleus"/>
    <property type="evidence" value="ECO:0007669"/>
    <property type="project" value="UniProtKB-SubCell"/>
</dbReference>
<dbReference type="GO" id="GO:0008270">
    <property type="term" value="F:zinc ion binding"/>
    <property type="evidence" value="ECO:0007669"/>
    <property type="project" value="InterPro"/>
</dbReference>
<dbReference type="GO" id="GO:0045944">
    <property type="term" value="P:positive regulation of transcription by RNA polymerase II"/>
    <property type="evidence" value="ECO:0007669"/>
    <property type="project" value="TreeGrafter"/>
</dbReference>
<keyword evidence="4" id="KW-0804">Transcription</keyword>
<dbReference type="STRING" id="1442369.A0A0D2FJM5"/>